<dbReference type="PROSITE" id="PS00674">
    <property type="entry name" value="AAA"/>
    <property type="match status" value="1"/>
</dbReference>
<dbReference type="InterPro" id="IPR027417">
    <property type="entry name" value="P-loop_NTPase"/>
</dbReference>
<protein>
    <submittedName>
        <fullName evidence="6">AAA+-type ATPase</fullName>
    </submittedName>
</protein>
<evidence type="ECO:0000259" key="5">
    <source>
        <dbReference type="SMART" id="SM00382"/>
    </source>
</evidence>
<dbReference type="GO" id="GO:0005524">
    <property type="term" value="F:ATP binding"/>
    <property type="evidence" value="ECO:0007669"/>
    <property type="project" value="UniProtKB-KW"/>
</dbReference>
<dbReference type="InterPro" id="IPR050168">
    <property type="entry name" value="AAA_ATPase_domain"/>
</dbReference>
<feature type="region of interest" description="Disordered" evidence="4">
    <location>
        <begin position="1"/>
        <end position="26"/>
    </location>
</feature>
<evidence type="ECO:0000256" key="1">
    <source>
        <dbReference type="ARBA" id="ARBA00022741"/>
    </source>
</evidence>
<dbReference type="InterPro" id="IPR003960">
    <property type="entry name" value="ATPase_AAA_CS"/>
</dbReference>
<dbReference type="GO" id="GO:0005737">
    <property type="term" value="C:cytoplasm"/>
    <property type="evidence" value="ECO:0007669"/>
    <property type="project" value="TreeGrafter"/>
</dbReference>
<dbReference type="PANTHER" id="PTHR23077">
    <property type="entry name" value="AAA-FAMILY ATPASE"/>
    <property type="match status" value="1"/>
</dbReference>
<evidence type="ECO:0000313" key="6">
    <source>
        <dbReference type="EMBL" id="KAK5692548.1"/>
    </source>
</evidence>
<accession>A0AAN7VTM4</accession>
<dbReference type="Gene3D" id="1.10.8.60">
    <property type="match status" value="2"/>
</dbReference>
<keyword evidence="2" id="KW-0067">ATP-binding</keyword>
<dbReference type="SUPFAM" id="SSF52540">
    <property type="entry name" value="P-loop containing nucleoside triphosphate hydrolases"/>
    <property type="match status" value="2"/>
</dbReference>
<dbReference type="FunFam" id="3.40.50.300:FF:001025">
    <property type="entry name" value="ATPase family, AAA domain-containing 2B"/>
    <property type="match status" value="1"/>
</dbReference>
<evidence type="ECO:0000256" key="4">
    <source>
        <dbReference type="SAM" id="MobiDB-lite"/>
    </source>
</evidence>
<dbReference type="InterPro" id="IPR041569">
    <property type="entry name" value="AAA_lid_3"/>
</dbReference>
<dbReference type="EMBL" id="JAVRQU010000019">
    <property type="protein sequence ID" value="KAK5692548.1"/>
    <property type="molecule type" value="Genomic_DNA"/>
</dbReference>
<proteinExistence type="predicted"/>
<sequence>MATMSYNPLRMHPPDGAGSGRNSQQSFMADPTSFVVRTLQPITNSLEGAFRVHLTQDSLSALGLNTGDLCLITTGSTTGLGIAWRATDKMGNSPKHRPAKMTETLRGAFGISDGAQVTIGRAKSGTKIVLAERVVLTDVTPHDYNTNTKDLEDRKWLVRAMSTLHDCEAVAAGTTFDVKGKKQLKKRFFVDHIEGAGAVGSALFFCNDDTKISISDGSQAAEIVSASGVANTQLPLLEMSKIGGLVAQVQELNRHLDDVLRRSREEASRSQEPRHVLLHGYEGTGKSMLLKRIRRSAQGSGCRVFDLELDGTTAKIQSQISEMFRDAKAAAPSIVLVDNLGEQIPKDSKMTRTLMKELDNLAGSNVIVVAATRSINDVSGELLHKGGFRGQIELPIPDTAARREILIALLPEPPAADRNALADAVAQKTHGFTGRDLDDLTGDACWIAKYRDHDDWIQVGARASVLNGTPTGTVNSQMDGSVHSQATTEVEQATQTVASLAMDHDRLPTIDDFTQALTGVRPSALRELFFEKPKIRWSDIGGSDAAKQRFDDAIGIPLHHADIVAKRNAAPSTGVLLYGPPGCSKTMTAQAVAATYDLNFIAVKGAELISMYVGESERAVRDIFRKAAQAAPCMIFFDEIDAIGSERESGGTKGLNVLTTLLTEMDGFNARQGVYVLAATNKPESLDPALLRPGRFDSLVYVGLPTAEARHEILNIALRGQPAPVSAAEITRLTNETEGYSGAEVVGVCQVAKMAAVKREIRGGNVAMAREDFEEGFKQVTKGVGMKMLAGYEAFAARGTNR</sequence>
<evidence type="ECO:0000256" key="3">
    <source>
        <dbReference type="ARBA" id="ARBA00023054"/>
    </source>
</evidence>
<keyword evidence="1" id="KW-0547">Nucleotide-binding</keyword>
<keyword evidence="3" id="KW-0175">Coiled coil</keyword>
<dbReference type="Gene3D" id="3.40.50.300">
    <property type="entry name" value="P-loop containing nucleotide triphosphate hydrolases"/>
    <property type="match status" value="2"/>
</dbReference>
<feature type="domain" description="AAA+ ATPase" evidence="5">
    <location>
        <begin position="571"/>
        <end position="706"/>
    </location>
</feature>
<dbReference type="Pfam" id="PF00004">
    <property type="entry name" value="AAA"/>
    <property type="match status" value="2"/>
</dbReference>
<comment type="caution">
    <text evidence="6">The sequence shown here is derived from an EMBL/GenBank/DDBJ whole genome shotgun (WGS) entry which is preliminary data.</text>
</comment>
<evidence type="ECO:0000256" key="2">
    <source>
        <dbReference type="ARBA" id="ARBA00022840"/>
    </source>
</evidence>
<reference evidence="6" key="1">
    <citation type="submission" date="2023-08" db="EMBL/GenBank/DDBJ databases">
        <title>Black Yeasts Isolated from many extreme environments.</title>
        <authorList>
            <person name="Coleine C."/>
            <person name="Stajich J.E."/>
            <person name="Selbmann L."/>
        </authorList>
    </citation>
    <scope>NUCLEOTIDE SEQUENCE</scope>
    <source>
        <strain evidence="6">CCFEE 5810</strain>
    </source>
</reference>
<organism evidence="6 7">
    <name type="scientific">Elasticomyces elasticus</name>
    <dbReference type="NCBI Taxonomy" id="574655"/>
    <lineage>
        <taxon>Eukaryota</taxon>
        <taxon>Fungi</taxon>
        <taxon>Dikarya</taxon>
        <taxon>Ascomycota</taxon>
        <taxon>Pezizomycotina</taxon>
        <taxon>Dothideomycetes</taxon>
        <taxon>Dothideomycetidae</taxon>
        <taxon>Mycosphaerellales</taxon>
        <taxon>Teratosphaeriaceae</taxon>
        <taxon>Elasticomyces</taxon>
    </lineage>
</organism>
<dbReference type="AlphaFoldDB" id="A0AAN7VTM4"/>
<feature type="domain" description="AAA+ ATPase" evidence="5">
    <location>
        <begin position="272"/>
        <end position="398"/>
    </location>
</feature>
<evidence type="ECO:0000313" key="7">
    <source>
        <dbReference type="Proteomes" id="UP001310594"/>
    </source>
</evidence>
<dbReference type="PANTHER" id="PTHR23077:SF27">
    <property type="entry name" value="ATPASE FAMILY GENE 2 PROTEIN HOMOLOG A"/>
    <property type="match status" value="1"/>
</dbReference>
<dbReference type="SMART" id="SM00382">
    <property type="entry name" value="AAA"/>
    <property type="match status" value="2"/>
</dbReference>
<dbReference type="Pfam" id="PF17862">
    <property type="entry name" value="AAA_lid_3"/>
    <property type="match status" value="1"/>
</dbReference>
<name>A0AAN7VTM4_9PEZI</name>
<dbReference type="GO" id="GO:0016887">
    <property type="term" value="F:ATP hydrolysis activity"/>
    <property type="evidence" value="ECO:0007669"/>
    <property type="project" value="InterPro"/>
</dbReference>
<gene>
    <name evidence="6" type="primary">AFG2</name>
    <name evidence="6" type="ORF">LTR97_010859</name>
</gene>
<dbReference type="InterPro" id="IPR003959">
    <property type="entry name" value="ATPase_AAA_core"/>
</dbReference>
<dbReference type="Proteomes" id="UP001310594">
    <property type="component" value="Unassembled WGS sequence"/>
</dbReference>
<dbReference type="InterPro" id="IPR003593">
    <property type="entry name" value="AAA+_ATPase"/>
</dbReference>